<sequence length="550" mass="62374">MKLRFGSQYFVIVLLIVILYGLSYSRIVSNFRVAPPDRYYWGAVNYPIDTVGNLSIIREGYNGHWMRYSHYTSVIPSKPVALKMEYILIGQIARVTRLNPLVAFYLATFLLSLTLISLTVFLTRQLFTDTRLGLVALILTFFATGISVFLDSRDIWWRIMSDSMVFQRMTSAMPHYLIGQITLLLSLWLLGRAVDTRKLSLGVAAGATGFVSSWVFLPGMVVMYIAILLFIVLSWVAYGRGKLRGFFWRIGPLILYLGISVLPVFYIRYAAQFYDWNTFVNTEKLFPVHLSVFEYLVAVGMVYPLALVGALRVIKERIGTSFLGILGAYTIVHPVGVFVLAPLFGFNQIRVFQSIYALAFGILATVGLWAIAQRLRKFPGVLSMKNFYILSVGVILVSGIGTYRLSRTYSEACFCLKPGYDYAYPKREVMDAVFWLRDHTGEKDTVLVDTFGGMLIPAFAGNRVYTSWWVELIGVPELSSIVIPLDLFYRQNMSSERAMIFLRQNKIAYVYFGDQERALSPSARDLSYPSLTRVFQSGNTVVYKVNGESR</sequence>
<name>A0A1F6B0B4_9BACT</name>
<evidence type="ECO:0000313" key="3">
    <source>
        <dbReference type="Proteomes" id="UP000176409"/>
    </source>
</evidence>
<feature type="transmembrane region" description="Helical" evidence="1">
    <location>
        <begin position="173"/>
        <end position="194"/>
    </location>
</feature>
<evidence type="ECO:0008006" key="4">
    <source>
        <dbReference type="Google" id="ProtNLM"/>
    </source>
</evidence>
<feature type="transmembrane region" description="Helical" evidence="1">
    <location>
        <begin position="291"/>
        <end position="311"/>
    </location>
</feature>
<keyword evidence="1" id="KW-1133">Transmembrane helix</keyword>
<gene>
    <name evidence="2" type="ORF">A2973_05660</name>
</gene>
<protein>
    <recommendedName>
        <fullName evidence="4">Glycosyltransferase RgtA/B/C/D-like domain-containing protein</fullName>
    </recommendedName>
</protein>
<accession>A0A1F6B0B4</accession>
<feature type="transmembrane region" description="Helical" evidence="1">
    <location>
        <begin position="101"/>
        <end position="122"/>
    </location>
</feature>
<dbReference type="Proteomes" id="UP000176409">
    <property type="component" value="Unassembled WGS sequence"/>
</dbReference>
<feature type="transmembrane region" description="Helical" evidence="1">
    <location>
        <begin position="134"/>
        <end position="152"/>
    </location>
</feature>
<evidence type="ECO:0000256" key="1">
    <source>
        <dbReference type="SAM" id="Phobius"/>
    </source>
</evidence>
<feature type="transmembrane region" description="Helical" evidence="1">
    <location>
        <begin position="250"/>
        <end position="271"/>
    </location>
</feature>
<dbReference type="EMBL" id="MFJZ01000025">
    <property type="protein sequence ID" value="OGG30384.1"/>
    <property type="molecule type" value="Genomic_DNA"/>
</dbReference>
<dbReference type="AlphaFoldDB" id="A0A1F6B0B4"/>
<feature type="transmembrane region" description="Helical" evidence="1">
    <location>
        <begin position="323"/>
        <end position="343"/>
    </location>
</feature>
<evidence type="ECO:0000313" key="2">
    <source>
        <dbReference type="EMBL" id="OGG30384.1"/>
    </source>
</evidence>
<feature type="transmembrane region" description="Helical" evidence="1">
    <location>
        <begin position="6"/>
        <end position="22"/>
    </location>
</feature>
<feature type="transmembrane region" description="Helical" evidence="1">
    <location>
        <begin position="387"/>
        <end position="405"/>
    </location>
</feature>
<organism evidence="2 3">
    <name type="scientific">Candidatus Gottesmanbacteria bacterium RIFCSPLOWO2_01_FULL_49_10</name>
    <dbReference type="NCBI Taxonomy" id="1798396"/>
    <lineage>
        <taxon>Bacteria</taxon>
        <taxon>Candidatus Gottesmaniibacteriota</taxon>
    </lineage>
</organism>
<keyword evidence="1" id="KW-0472">Membrane</keyword>
<proteinExistence type="predicted"/>
<feature type="transmembrane region" description="Helical" evidence="1">
    <location>
        <begin position="355"/>
        <end position="375"/>
    </location>
</feature>
<reference evidence="2 3" key="1">
    <citation type="journal article" date="2016" name="Nat. Commun.">
        <title>Thousands of microbial genomes shed light on interconnected biogeochemical processes in an aquifer system.</title>
        <authorList>
            <person name="Anantharaman K."/>
            <person name="Brown C.T."/>
            <person name="Hug L.A."/>
            <person name="Sharon I."/>
            <person name="Castelle C.J."/>
            <person name="Probst A.J."/>
            <person name="Thomas B.C."/>
            <person name="Singh A."/>
            <person name="Wilkins M.J."/>
            <person name="Karaoz U."/>
            <person name="Brodie E.L."/>
            <person name="Williams K.H."/>
            <person name="Hubbard S.S."/>
            <person name="Banfield J.F."/>
        </authorList>
    </citation>
    <scope>NUCLEOTIDE SEQUENCE [LARGE SCALE GENOMIC DNA]</scope>
</reference>
<keyword evidence="1" id="KW-0812">Transmembrane</keyword>
<comment type="caution">
    <text evidence="2">The sequence shown here is derived from an EMBL/GenBank/DDBJ whole genome shotgun (WGS) entry which is preliminary data.</text>
</comment>
<feature type="transmembrane region" description="Helical" evidence="1">
    <location>
        <begin position="214"/>
        <end position="238"/>
    </location>
</feature>
<dbReference type="STRING" id="1798396.A2973_05660"/>